<gene>
    <name evidence="1" type="ORF">LX32DRAFT_633916</name>
</gene>
<dbReference type="EMBL" id="MU842812">
    <property type="protein sequence ID" value="KAK2034763.1"/>
    <property type="molecule type" value="Genomic_DNA"/>
</dbReference>
<dbReference type="AlphaFoldDB" id="A0AAD9HTE5"/>
<keyword evidence="2" id="KW-1185">Reference proteome</keyword>
<evidence type="ECO:0000313" key="2">
    <source>
        <dbReference type="Proteomes" id="UP001232148"/>
    </source>
</evidence>
<proteinExistence type="predicted"/>
<comment type="caution">
    <text evidence="1">The sequence shown here is derived from an EMBL/GenBank/DDBJ whole genome shotgun (WGS) entry which is preliminary data.</text>
</comment>
<organism evidence="1 2">
    <name type="scientific">Colletotrichum zoysiae</name>
    <dbReference type="NCBI Taxonomy" id="1216348"/>
    <lineage>
        <taxon>Eukaryota</taxon>
        <taxon>Fungi</taxon>
        <taxon>Dikarya</taxon>
        <taxon>Ascomycota</taxon>
        <taxon>Pezizomycotina</taxon>
        <taxon>Sordariomycetes</taxon>
        <taxon>Hypocreomycetidae</taxon>
        <taxon>Glomerellales</taxon>
        <taxon>Glomerellaceae</taxon>
        <taxon>Colletotrichum</taxon>
        <taxon>Colletotrichum graminicola species complex</taxon>
    </lineage>
</organism>
<evidence type="ECO:0000313" key="1">
    <source>
        <dbReference type="EMBL" id="KAK2034763.1"/>
    </source>
</evidence>
<dbReference type="Proteomes" id="UP001232148">
    <property type="component" value="Unassembled WGS sequence"/>
</dbReference>
<reference evidence="1" key="1">
    <citation type="submission" date="2021-06" db="EMBL/GenBank/DDBJ databases">
        <title>Comparative genomics, transcriptomics and evolutionary studies reveal genomic signatures of adaptation to plant cell wall in hemibiotrophic fungi.</title>
        <authorList>
            <consortium name="DOE Joint Genome Institute"/>
            <person name="Baroncelli R."/>
            <person name="Diaz J.F."/>
            <person name="Benocci T."/>
            <person name="Peng M."/>
            <person name="Battaglia E."/>
            <person name="Haridas S."/>
            <person name="Andreopoulos W."/>
            <person name="Labutti K."/>
            <person name="Pangilinan J."/>
            <person name="Floch G.L."/>
            <person name="Makela M.R."/>
            <person name="Henrissat B."/>
            <person name="Grigoriev I.V."/>
            <person name="Crouch J.A."/>
            <person name="De Vries R.P."/>
            <person name="Sukno S.A."/>
            <person name="Thon M.R."/>
        </authorList>
    </citation>
    <scope>NUCLEOTIDE SEQUENCE</scope>
    <source>
        <strain evidence="1">MAFF235873</strain>
    </source>
</reference>
<name>A0AAD9HTE5_9PEZI</name>
<accession>A0AAD9HTE5</accession>
<sequence>MANTVKGNLTSLNDLARQAQADHIIHTGHFGFYDIFERSSKASTSQVYPNR</sequence>
<protein>
    <submittedName>
        <fullName evidence="1">Uncharacterized protein</fullName>
    </submittedName>
</protein>